<keyword evidence="2" id="KW-0472">Membrane</keyword>
<protein>
    <submittedName>
        <fullName evidence="3">Uncharacterized protein</fullName>
    </submittedName>
</protein>
<comment type="caution">
    <text evidence="3">The sequence shown here is derived from an EMBL/GenBank/DDBJ whole genome shotgun (WGS) entry which is preliminary data.</text>
</comment>
<accession>A0AAV4P3E4</accession>
<proteinExistence type="predicted"/>
<feature type="transmembrane region" description="Helical" evidence="2">
    <location>
        <begin position="12"/>
        <end position="36"/>
    </location>
</feature>
<keyword evidence="2" id="KW-1133">Transmembrane helix</keyword>
<evidence type="ECO:0000313" key="4">
    <source>
        <dbReference type="Proteomes" id="UP001054945"/>
    </source>
</evidence>
<keyword evidence="2" id="KW-0812">Transmembrane</keyword>
<dbReference type="AlphaFoldDB" id="A0AAV4P3E4"/>
<name>A0AAV4P3E4_CAEEX</name>
<sequence>MYASWEIVGYGVGAGFGVVVFLYLCLYCLGFTCMGVREVPAPPSVRAASGTSRREAASRAARVPEQGD</sequence>
<dbReference type="Proteomes" id="UP001054945">
    <property type="component" value="Unassembled WGS sequence"/>
</dbReference>
<evidence type="ECO:0000313" key="3">
    <source>
        <dbReference type="EMBL" id="GIX91073.1"/>
    </source>
</evidence>
<dbReference type="EMBL" id="BPLR01003989">
    <property type="protein sequence ID" value="GIX91073.1"/>
    <property type="molecule type" value="Genomic_DNA"/>
</dbReference>
<keyword evidence="4" id="KW-1185">Reference proteome</keyword>
<evidence type="ECO:0000256" key="2">
    <source>
        <dbReference type="SAM" id="Phobius"/>
    </source>
</evidence>
<evidence type="ECO:0000256" key="1">
    <source>
        <dbReference type="SAM" id="MobiDB-lite"/>
    </source>
</evidence>
<organism evidence="3 4">
    <name type="scientific">Caerostris extrusa</name>
    <name type="common">Bark spider</name>
    <name type="synonym">Caerostris bankana</name>
    <dbReference type="NCBI Taxonomy" id="172846"/>
    <lineage>
        <taxon>Eukaryota</taxon>
        <taxon>Metazoa</taxon>
        <taxon>Ecdysozoa</taxon>
        <taxon>Arthropoda</taxon>
        <taxon>Chelicerata</taxon>
        <taxon>Arachnida</taxon>
        <taxon>Araneae</taxon>
        <taxon>Araneomorphae</taxon>
        <taxon>Entelegynae</taxon>
        <taxon>Araneoidea</taxon>
        <taxon>Araneidae</taxon>
        <taxon>Caerostris</taxon>
    </lineage>
</organism>
<gene>
    <name evidence="3" type="ORF">CEXT_745511</name>
</gene>
<reference evidence="3 4" key="1">
    <citation type="submission" date="2021-06" db="EMBL/GenBank/DDBJ databases">
        <title>Caerostris extrusa draft genome.</title>
        <authorList>
            <person name="Kono N."/>
            <person name="Arakawa K."/>
        </authorList>
    </citation>
    <scope>NUCLEOTIDE SEQUENCE [LARGE SCALE GENOMIC DNA]</scope>
</reference>
<feature type="region of interest" description="Disordered" evidence="1">
    <location>
        <begin position="43"/>
        <end position="68"/>
    </location>
</feature>